<evidence type="ECO:0000313" key="2">
    <source>
        <dbReference type="EMBL" id="KAG2640745.1"/>
    </source>
</evidence>
<feature type="compositionally biased region" description="Basic residues" evidence="1">
    <location>
        <begin position="119"/>
        <end position="132"/>
    </location>
</feature>
<name>A0A8T0W0E7_PANVG</name>
<gene>
    <name evidence="2" type="ORF">PVAP13_2KG115932</name>
</gene>
<evidence type="ECO:0000313" key="3">
    <source>
        <dbReference type="Proteomes" id="UP000823388"/>
    </source>
</evidence>
<protein>
    <submittedName>
        <fullName evidence="2">Uncharacterized protein</fullName>
    </submittedName>
</protein>
<proteinExistence type="predicted"/>
<sequence>MPNRTFVGLACQAQTTEAVHHDGRSSTHPLSSSGGFHGEGRWPAWLACGVGGQTTRLHARGRGQRRRLHLTRSFLHARGQGPAAAAAAAAGAPVRSRPGASSSCCISRARSCTPAARGQRQRQRQRQPRRPARPCPRGRGPAAAAASHALVPARPRPGASGSGIRGGRRARVLAAGSSGGLGRPSRRWPVRPHARPAGGGGSQLVRAPMAGGSWPGAPRGWGRAVVASAHALGRAGPLRCPRAPVAGAGRRRRRRPCAPVARPGDARWWPGDTHAQAGAGRLEAAPVVWPATFVDHCWGRTRSVAFTGLQDGGRPICAHILMTAAIRHIRADGEWSQSHP</sequence>
<accession>A0A8T0W0E7</accession>
<feature type="region of interest" description="Disordered" evidence="1">
    <location>
        <begin position="244"/>
        <end position="271"/>
    </location>
</feature>
<dbReference type="AlphaFoldDB" id="A0A8T0W0E7"/>
<feature type="compositionally biased region" description="Basic residues" evidence="1">
    <location>
        <begin position="184"/>
        <end position="194"/>
    </location>
</feature>
<feature type="region of interest" description="Disordered" evidence="1">
    <location>
        <begin position="110"/>
        <end position="205"/>
    </location>
</feature>
<reference evidence="2" key="1">
    <citation type="submission" date="2020-05" db="EMBL/GenBank/DDBJ databases">
        <title>WGS assembly of Panicum virgatum.</title>
        <authorList>
            <person name="Lovell J.T."/>
            <person name="Jenkins J."/>
            <person name="Shu S."/>
            <person name="Juenger T.E."/>
            <person name="Schmutz J."/>
        </authorList>
    </citation>
    <scope>NUCLEOTIDE SEQUENCE</scope>
    <source>
        <strain evidence="2">AP13</strain>
    </source>
</reference>
<feature type="compositionally biased region" description="Low complexity" evidence="1">
    <location>
        <begin position="135"/>
        <end position="146"/>
    </location>
</feature>
<dbReference type="EMBL" id="CM029039">
    <property type="protein sequence ID" value="KAG2640745.1"/>
    <property type="molecule type" value="Genomic_DNA"/>
</dbReference>
<keyword evidence="3" id="KW-1185">Reference proteome</keyword>
<organism evidence="2 3">
    <name type="scientific">Panicum virgatum</name>
    <name type="common">Blackwell switchgrass</name>
    <dbReference type="NCBI Taxonomy" id="38727"/>
    <lineage>
        <taxon>Eukaryota</taxon>
        <taxon>Viridiplantae</taxon>
        <taxon>Streptophyta</taxon>
        <taxon>Embryophyta</taxon>
        <taxon>Tracheophyta</taxon>
        <taxon>Spermatophyta</taxon>
        <taxon>Magnoliopsida</taxon>
        <taxon>Liliopsida</taxon>
        <taxon>Poales</taxon>
        <taxon>Poaceae</taxon>
        <taxon>PACMAD clade</taxon>
        <taxon>Panicoideae</taxon>
        <taxon>Panicodae</taxon>
        <taxon>Paniceae</taxon>
        <taxon>Panicinae</taxon>
        <taxon>Panicum</taxon>
        <taxon>Panicum sect. Hiantes</taxon>
    </lineage>
</organism>
<evidence type="ECO:0000256" key="1">
    <source>
        <dbReference type="SAM" id="MobiDB-lite"/>
    </source>
</evidence>
<dbReference type="Proteomes" id="UP000823388">
    <property type="component" value="Chromosome 2K"/>
</dbReference>
<comment type="caution">
    <text evidence="2">The sequence shown here is derived from an EMBL/GenBank/DDBJ whole genome shotgun (WGS) entry which is preliminary data.</text>
</comment>